<sequence length="240" mass="28792">MEDFSILTIKLLFLLLPGIIYRLLYERWQFRPKRHFNVFIIYSFIGSVVFYGLYYLIFVKLFHMYKQVFFMNNLLNVDDLSLHYIEIFWTVVIAIFSVYVVSWEKNHKYLSMLLTKWKFIKESLEFFKPTFVEPTIGVWDCVFDNCGDNECWIKVYNIQKDVVYAGWLDKYSESVNEHELFLTDVEVLSAKGKLIRKVPALYLSQKTDNIVIEFMKYGEEEVCEEKRSTNTKGKENRSIR</sequence>
<organism evidence="2 3">
    <name type="scientific">Candidatus Galligastranaerophilus intestinavium</name>
    <dbReference type="NCBI Taxonomy" id="2840836"/>
    <lineage>
        <taxon>Bacteria</taxon>
        <taxon>Candidatus Galligastranaerophilus</taxon>
    </lineage>
</organism>
<evidence type="ECO:0000256" key="1">
    <source>
        <dbReference type="SAM" id="Phobius"/>
    </source>
</evidence>
<keyword evidence="1" id="KW-1133">Transmembrane helix</keyword>
<reference evidence="2" key="1">
    <citation type="submission" date="2020-10" db="EMBL/GenBank/DDBJ databases">
        <authorList>
            <person name="Gilroy R."/>
        </authorList>
    </citation>
    <scope>NUCLEOTIDE SEQUENCE</scope>
    <source>
        <strain evidence="2">CHK152-2871</strain>
    </source>
</reference>
<dbReference type="EMBL" id="DVJQ01000011">
    <property type="protein sequence ID" value="HIS73649.1"/>
    <property type="molecule type" value="Genomic_DNA"/>
</dbReference>
<evidence type="ECO:0000313" key="2">
    <source>
        <dbReference type="EMBL" id="HIS73649.1"/>
    </source>
</evidence>
<protein>
    <submittedName>
        <fullName evidence="2">Uncharacterized protein</fullName>
    </submittedName>
</protein>
<gene>
    <name evidence="2" type="ORF">IAA86_01350</name>
</gene>
<evidence type="ECO:0000313" key="3">
    <source>
        <dbReference type="Proteomes" id="UP000886865"/>
    </source>
</evidence>
<dbReference type="InterPro" id="IPR045919">
    <property type="entry name" value="DUF6338"/>
</dbReference>
<comment type="caution">
    <text evidence="2">The sequence shown here is derived from an EMBL/GenBank/DDBJ whole genome shotgun (WGS) entry which is preliminary data.</text>
</comment>
<dbReference type="Pfam" id="PF19865">
    <property type="entry name" value="DUF6338"/>
    <property type="match status" value="1"/>
</dbReference>
<feature type="transmembrane region" description="Helical" evidence="1">
    <location>
        <begin position="36"/>
        <end position="62"/>
    </location>
</feature>
<proteinExistence type="predicted"/>
<keyword evidence="1" id="KW-0812">Transmembrane</keyword>
<feature type="transmembrane region" description="Helical" evidence="1">
    <location>
        <begin position="82"/>
        <end position="102"/>
    </location>
</feature>
<dbReference type="Proteomes" id="UP000886865">
    <property type="component" value="Unassembled WGS sequence"/>
</dbReference>
<name>A0A9D1FHM0_9BACT</name>
<dbReference type="AlphaFoldDB" id="A0A9D1FHM0"/>
<feature type="transmembrane region" description="Helical" evidence="1">
    <location>
        <begin position="6"/>
        <end position="24"/>
    </location>
</feature>
<accession>A0A9D1FHM0</accession>
<reference evidence="2" key="2">
    <citation type="journal article" date="2021" name="PeerJ">
        <title>Extensive microbial diversity within the chicken gut microbiome revealed by metagenomics and culture.</title>
        <authorList>
            <person name="Gilroy R."/>
            <person name="Ravi A."/>
            <person name="Getino M."/>
            <person name="Pursley I."/>
            <person name="Horton D.L."/>
            <person name="Alikhan N.F."/>
            <person name="Baker D."/>
            <person name="Gharbi K."/>
            <person name="Hall N."/>
            <person name="Watson M."/>
            <person name="Adriaenssens E.M."/>
            <person name="Foster-Nyarko E."/>
            <person name="Jarju S."/>
            <person name="Secka A."/>
            <person name="Antonio M."/>
            <person name="Oren A."/>
            <person name="Chaudhuri R.R."/>
            <person name="La Ragione R."/>
            <person name="Hildebrand F."/>
            <person name="Pallen M.J."/>
        </authorList>
    </citation>
    <scope>NUCLEOTIDE SEQUENCE</scope>
    <source>
        <strain evidence="2">CHK152-2871</strain>
    </source>
</reference>
<keyword evidence="1" id="KW-0472">Membrane</keyword>